<comment type="caution">
    <text evidence="2">The sequence shown here is derived from an EMBL/GenBank/DDBJ whole genome shotgun (WGS) entry which is preliminary data.</text>
</comment>
<keyword evidence="1" id="KW-0812">Transmembrane</keyword>
<reference evidence="3" key="1">
    <citation type="journal article" date="2021" name="Syst. Appl. Microbiol.">
        <title>Roseomonas hellenica sp. nov., isolated from roots of wild-growing Alkanna tinctoria.</title>
        <authorList>
            <person name="Rat A."/>
            <person name="Naranjo H.D."/>
            <person name="Lebbe L."/>
            <person name="Cnockaert M."/>
            <person name="Krigas N."/>
            <person name="Grigoriadou K."/>
            <person name="Maloupa E."/>
            <person name="Willems A."/>
        </authorList>
    </citation>
    <scope>NUCLEOTIDE SEQUENCE [LARGE SCALE GENOMIC DNA]</scope>
    <source>
        <strain evidence="3">LMG 31523</strain>
    </source>
</reference>
<dbReference type="RefSeq" id="WP_211852007.1">
    <property type="nucleotide sequence ID" value="NZ_JAAGBB010000008.1"/>
</dbReference>
<evidence type="ECO:0000313" key="3">
    <source>
        <dbReference type="Proteomes" id="UP001196870"/>
    </source>
</evidence>
<name>A0ABS5EVQ2_9PROT</name>
<keyword evidence="1" id="KW-1133">Transmembrane helix</keyword>
<dbReference type="Proteomes" id="UP001196870">
    <property type="component" value="Unassembled WGS sequence"/>
</dbReference>
<evidence type="ECO:0000313" key="2">
    <source>
        <dbReference type="EMBL" id="MBR0664375.1"/>
    </source>
</evidence>
<proteinExistence type="predicted"/>
<keyword evidence="3" id="KW-1185">Reference proteome</keyword>
<dbReference type="EMBL" id="JAAGBB010000008">
    <property type="protein sequence ID" value="MBR0664375.1"/>
    <property type="molecule type" value="Genomic_DNA"/>
</dbReference>
<feature type="transmembrane region" description="Helical" evidence="1">
    <location>
        <begin position="79"/>
        <end position="103"/>
    </location>
</feature>
<accession>A0ABS5EVQ2</accession>
<keyword evidence="1" id="KW-0472">Membrane</keyword>
<gene>
    <name evidence="2" type="ORF">GXW71_08410</name>
</gene>
<evidence type="ECO:0000256" key="1">
    <source>
        <dbReference type="SAM" id="Phobius"/>
    </source>
</evidence>
<feature type="transmembrane region" description="Helical" evidence="1">
    <location>
        <begin position="115"/>
        <end position="137"/>
    </location>
</feature>
<sequence length="172" mass="17868">MLEDPFPSLSFIAGPAILTNASAVLQNGATTRYNLAITQWREFNASLAAADDRVSLQYVSPDAAIALALRRIRLQLRGLSLLNGAVALFAATTVLGLAGAFLVQSRAAAASAVSLVMLTFGSGGLVALLAATATLFLESACGEALLRLHRTSDGDVATNPGCSKRRSETPHL</sequence>
<protein>
    <recommendedName>
        <fullName evidence="4">DUF2721 domain-containing protein</fullName>
    </recommendedName>
</protein>
<organism evidence="2 3">
    <name type="scientific">Plastoroseomonas hellenica</name>
    <dbReference type="NCBI Taxonomy" id="2687306"/>
    <lineage>
        <taxon>Bacteria</taxon>
        <taxon>Pseudomonadati</taxon>
        <taxon>Pseudomonadota</taxon>
        <taxon>Alphaproteobacteria</taxon>
        <taxon>Acetobacterales</taxon>
        <taxon>Acetobacteraceae</taxon>
        <taxon>Plastoroseomonas</taxon>
    </lineage>
</organism>
<evidence type="ECO:0008006" key="4">
    <source>
        <dbReference type="Google" id="ProtNLM"/>
    </source>
</evidence>